<dbReference type="RefSeq" id="WP_109729156.1">
    <property type="nucleotide sequence ID" value="NZ_BAAACK010000007.1"/>
</dbReference>
<feature type="transmembrane region" description="Helical" evidence="1">
    <location>
        <begin position="116"/>
        <end position="134"/>
    </location>
</feature>
<dbReference type="PANTHER" id="PTHR37810">
    <property type="entry name" value="IMMUNITY PROTEIN SDPI"/>
    <property type="match status" value="1"/>
</dbReference>
<keyword evidence="1" id="KW-1133">Transmembrane helix</keyword>
<feature type="domain" description="DUF1648" evidence="2">
    <location>
        <begin position="13"/>
        <end position="60"/>
    </location>
</feature>
<dbReference type="Pfam" id="PF13630">
    <property type="entry name" value="SdpI"/>
    <property type="match status" value="1"/>
</dbReference>
<evidence type="ECO:0000313" key="4">
    <source>
        <dbReference type="Proteomes" id="UP000245845"/>
    </source>
</evidence>
<dbReference type="OrthoDB" id="9808690at2"/>
<dbReference type="EMBL" id="QGDL01000001">
    <property type="protein sequence ID" value="PWJ31755.1"/>
    <property type="molecule type" value="Genomic_DNA"/>
</dbReference>
<feature type="transmembrane region" description="Helical" evidence="1">
    <location>
        <begin position="46"/>
        <end position="72"/>
    </location>
</feature>
<keyword evidence="4" id="KW-1185">Reference proteome</keyword>
<feature type="transmembrane region" description="Helical" evidence="1">
    <location>
        <begin position="84"/>
        <end position="110"/>
    </location>
</feature>
<gene>
    <name evidence="3" type="ORF">A8806_10140</name>
</gene>
<dbReference type="PANTHER" id="PTHR37810:SF5">
    <property type="entry name" value="IMMUNITY PROTEIN SDPI"/>
    <property type="match status" value="1"/>
</dbReference>
<reference evidence="3 4" key="1">
    <citation type="submission" date="2018-05" db="EMBL/GenBank/DDBJ databases">
        <title>The Hungate 1000. A catalogue of reference genomes from the rumen microbiome.</title>
        <authorList>
            <person name="Kelly W."/>
        </authorList>
    </citation>
    <scope>NUCLEOTIDE SEQUENCE [LARGE SCALE GENOMIC DNA]</scope>
    <source>
        <strain evidence="3 4">NLAE-zl-C242</strain>
    </source>
</reference>
<dbReference type="GO" id="GO:0009636">
    <property type="term" value="P:response to toxic substance"/>
    <property type="evidence" value="ECO:0007669"/>
    <property type="project" value="TreeGrafter"/>
</dbReference>
<dbReference type="AlphaFoldDB" id="A0A2Y9BDF2"/>
<feature type="transmembrane region" description="Helical" evidence="1">
    <location>
        <begin position="162"/>
        <end position="180"/>
    </location>
</feature>
<dbReference type="Pfam" id="PF07853">
    <property type="entry name" value="DUF1648"/>
    <property type="match status" value="1"/>
</dbReference>
<feature type="transmembrane region" description="Helical" evidence="1">
    <location>
        <begin position="7"/>
        <end position="26"/>
    </location>
</feature>
<keyword evidence="1" id="KW-0472">Membrane</keyword>
<dbReference type="InterPro" id="IPR026272">
    <property type="entry name" value="SdpI"/>
</dbReference>
<dbReference type="PIRSF" id="PIRSF038959">
    <property type="entry name" value="SdpI"/>
    <property type="match status" value="1"/>
</dbReference>
<keyword evidence="1" id="KW-0812">Transmembrane</keyword>
<dbReference type="InterPro" id="IPR012867">
    <property type="entry name" value="DUF1648"/>
</dbReference>
<sequence>MKEYKKQIIITSVITILPMLAGILLWGRMPDKVAVHWGMDNVANGWAGKATAVFGMPVFLLAVQLICVFVTLNDPKKQNVGPKLLKLIFWFIPIISWVCCGTIYMTAVGIKVNVGLWANLLIGIFFAALGNYMPKGKQSYTVGMKLPWTLNSAENWNRTSRFTGKLWIAGGICFLLNAFLQIGKLIFPLLILLVLIPAIYSYTLYKKGI</sequence>
<evidence type="ECO:0000313" key="3">
    <source>
        <dbReference type="EMBL" id="PWJ31755.1"/>
    </source>
</evidence>
<proteinExistence type="predicted"/>
<dbReference type="InterPro" id="IPR025962">
    <property type="entry name" value="SdpI/YhfL"/>
</dbReference>
<evidence type="ECO:0000256" key="1">
    <source>
        <dbReference type="SAM" id="Phobius"/>
    </source>
</evidence>
<evidence type="ECO:0000259" key="2">
    <source>
        <dbReference type="Pfam" id="PF07853"/>
    </source>
</evidence>
<feature type="transmembrane region" description="Helical" evidence="1">
    <location>
        <begin position="186"/>
        <end position="205"/>
    </location>
</feature>
<accession>A0A2Y9BDF2</accession>
<dbReference type="Proteomes" id="UP000245845">
    <property type="component" value="Unassembled WGS sequence"/>
</dbReference>
<protein>
    <submittedName>
        <fullName evidence="3">Putative membrane protein</fullName>
    </submittedName>
</protein>
<comment type="caution">
    <text evidence="3">The sequence shown here is derived from an EMBL/GenBank/DDBJ whole genome shotgun (WGS) entry which is preliminary data.</text>
</comment>
<name>A0A2Y9BDF2_9FIRM</name>
<organism evidence="3 4">
    <name type="scientific">Faecalicatena orotica</name>
    <dbReference type="NCBI Taxonomy" id="1544"/>
    <lineage>
        <taxon>Bacteria</taxon>
        <taxon>Bacillati</taxon>
        <taxon>Bacillota</taxon>
        <taxon>Clostridia</taxon>
        <taxon>Lachnospirales</taxon>
        <taxon>Lachnospiraceae</taxon>
        <taxon>Faecalicatena</taxon>
    </lineage>
</organism>